<dbReference type="InterPro" id="IPR039289">
    <property type="entry name" value="CHCHD4"/>
</dbReference>
<keyword evidence="17" id="KW-0676">Redox-active center</keyword>
<evidence type="ECO:0000256" key="18">
    <source>
        <dbReference type="ARBA" id="ARBA00024980"/>
    </source>
</evidence>
<name>A0A0B1P320_UNCNE</name>
<evidence type="ECO:0000256" key="20">
    <source>
        <dbReference type="SAM" id="MobiDB-lite"/>
    </source>
</evidence>
<evidence type="ECO:0000256" key="4">
    <source>
        <dbReference type="ARBA" id="ARBA00013714"/>
    </source>
</evidence>
<evidence type="ECO:0000256" key="7">
    <source>
        <dbReference type="ARBA" id="ARBA00022792"/>
    </source>
</evidence>
<evidence type="ECO:0000313" key="22">
    <source>
        <dbReference type="EMBL" id="KHJ31720.1"/>
    </source>
</evidence>
<keyword evidence="5" id="KW-0813">Transport</keyword>
<comment type="subcellular location">
    <subcellularLocation>
        <location evidence="3">Mitochondrion inner membrane</location>
        <topology evidence="3">Single-pass type II membrane protein</topology>
        <orientation evidence="3">Intermembrane side</orientation>
    </subcellularLocation>
</comment>
<keyword evidence="23" id="KW-1185">Reference proteome</keyword>
<keyword evidence="11" id="KW-1133">Transmembrane helix</keyword>
<dbReference type="InterPro" id="IPR010625">
    <property type="entry name" value="CHCH"/>
</dbReference>
<evidence type="ECO:0000256" key="14">
    <source>
        <dbReference type="ARBA" id="ARBA00023128"/>
    </source>
</evidence>
<dbReference type="PANTHER" id="PTHR21622:SF0">
    <property type="entry name" value="COILED-COIL-HELIX-COILED-COIL-HELIX DOMAIN CONTAINING 4"/>
    <property type="match status" value="1"/>
</dbReference>
<dbReference type="EMBL" id="JNVN01002628">
    <property type="protein sequence ID" value="KHJ31720.1"/>
    <property type="molecule type" value="Genomic_DNA"/>
</dbReference>
<comment type="cofactor">
    <cofactor evidence="2">
        <name>Cu(2+)</name>
        <dbReference type="ChEBI" id="CHEBI:29036"/>
    </cofactor>
</comment>
<evidence type="ECO:0000256" key="5">
    <source>
        <dbReference type="ARBA" id="ARBA00022448"/>
    </source>
</evidence>
<evidence type="ECO:0000256" key="8">
    <source>
        <dbReference type="ARBA" id="ARBA00022927"/>
    </source>
</evidence>
<evidence type="ECO:0000256" key="2">
    <source>
        <dbReference type="ARBA" id="ARBA00001973"/>
    </source>
</evidence>
<keyword evidence="7" id="KW-0999">Mitochondrion inner membrane</keyword>
<keyword evidence="13" id="KW-0811">Translocation</keyword>
<protein>
    <recommendedName>
        <fullName evidence="4">Mitochondrial intermembrane space import and assembly protein 40</fullName>
    </recommendedName>
    <alternativeName>
        <fullName evidence="19">Mitochondrial import inner membrane translocase TIM40</fullName>
    </alternativeName>
</protein>
<dbReference type="PANTHER" id="PTHR21622">
    <property type="entry name" value="COILED-COIL-HELIX-COILED-COIL-HELIX DOMAIN CONTAINING 4"/>
    <property type="match status" value="1"/>
</dbReference>
<evidence type="ECO:0000256" key="19">
    <source>
        <dbReference type="ARBA" id="ARBA00033150"/>
    </source>
</evidence>
<dbReference type="OMA" id="PRSWKNT"/>
<evidence type="ECO:0000256" key="13">
    <source>
        <dbReference type="ARBA" id="ARBA00023010"/>
    </source>
</evidence>
<keyword evidence="14" id="KW-0496">Mitochondrion</keyword>
<sequence length="329" mass="37044">MSKLGLQNFSKAASGIRVFCNPPYDNTEIKSLIEYVKDLISAVQVSLRRTLQSRHFQISTSRNLIHSKIASKKSRAWKSVALRWALLVGGIYYYNTHDFLTEELEAMTDTDKLHESNQNLSQITIDAIVEQRQRQQALTLVERQSLAKLLQPDQPQLQDNVTEAIDQKDEKDNSADQEEGNREGAFDPETGTINWDCPCLGGMAHGPCGEEFKAAFSCFVYSKEEPKGVECIDKFKNMQNCFRQYPDIYGAELDEESSDHDKAEEGIIENTEKKTQNSEQTSQLPSKVSSSSTDSNPESSPQSDKDVQKSNIEQEKNKVLDAESRSAES</sequence>
<dbReference type="AlphaFoldDB" id="A0A0B1P320"/>
<evidence type="ECO:0000259" key="21">
    <source>
        <dbReference type="Pfam" id="PF06747"/>
    </source>
</evidence>
<organism evidence="22 23">
    <name type="scientific">Uncinula necator</name>
    <name type="common">Grape powdery mildew</name>
    <dbReference type="NCBI Taxonomy" id="52586"/>
    <lineage>
        <taxon>Eukaryota</taxon>
        <taxon>Fungi</taxon>
        <taxon>Dikarya</taxon>
        <taxon>Ascomycota</taxon>
        <taxon>Pezizomycotina</taxon>
        <taxon>Leotiomycetes</taxon>
        <taxon>Erysiphales</taxon>
        <taxon>Erysiphaceae</taxon>
        <taxon>Erysiphe</taxon>
    </lineage>
</organism>
<gene>
    <name evidence="22" type="ORF">EV44_g5737</name>
</gene>
<evidence type="ECO:0000256" key="16">
    <source>
        <dbReference type="ARBA" id="ARBA00023157"/>
    </source>
</evidence>
<feature type="compositionally biased region" description="Basic and acidic residues" evidence="20">
    <location>
        <begin position="303"/>
        <end position="329"/>
    </location>
</feature>
<feature type="compositionally biased region" description="Basic and acidic residues" evidence="20">
    <location>
        <begin position="165"/>
        <end position="185"/>
    </location>
</feature>
<proteinExistence type="predicted"/>
<dbReference type="Proteomes" id="UP000030854">
    <property type="component" value="Unassembled WGS sequence"/>
</dbReference>
<dbReference type="GO" id="GO:0005758">
    <property type="term" value="C:mitochondrial intermembrane space"/>
    <property type="evidence" value="ECO:0007669"/>
    <property type="project" value="TreeGrafter"/>
</dbReference>
<dbReference type="STRING" id="52586.A0A0B1P320"/>
<keyword evidence="16" id="KW-1015">Disulfide bond</keyword>
<comment type="caution">
    <text evidence="22">The sequence shown here is derived from an EMBL/GenBank/DDBJ whole genome shotgun (WGS) entry which is preliminary data.</text>
</comment>
<accession>A0A0B1P320</accession>
<dbReference type="FunFam" id="1.10.287.2900:FF:000002">
    <property type="entry name" value="Mitochondrial intermembrane space import and assembly protein"/>
    <property type="match status" value="1"/>
</dbReference>
<dbReference type="HOGENOM" id="CLU_054990_0_0_1"/>
<evidence type="ECO:0000313" key="23">
    <source>
        <dbReference type="Proteomes" id="UP000030854"/>
    </source>
</evidence>
<feature type="region of interest" description="Disordered" evidence="20">
    <location>
        <begin position="165"/>
        <end position="189"/>
    </location>
</feature>
<feature type="region of interest" description="Disordered" evidence="20">
    <location>
        <begin position="269"/>
        <end position="329"/>
    </location>
</feature>
<reference evidence="22 23" key="1">
    <citation type="journal article" date="2014" name="BMC Genomics">
        <title>Adaptive genomic structural variation in the grape powdery mildew pathogen, Erysiphe necator.</title>
        <authorList>
            <person name="Jones L."/>
            <person name="Riaz S."/>
            <person name="Morales-Cruz A."/>
            <person name="Amrine K.C."/>
            <person name="McGuire B."/>
            <person name="Gubler W.D."/>
            <person name="Walker M.A."/>
            <person name="Cantu D."/>
        </authorList>
    </citation>
    <scope>NUCLEOTIDE SEQUENCE [LARGE SCALE GENOMIC DNA]</scope>
    <source>
        <strain evidence="23">c</strain>
    </source>
</reference>
<dbReference type="Pfam" id="PF06747">
    <property type="entry name" value="CHCH"/>
    <property type="match status" value="1"/>
</dbReference>
<evidence type="ECO:0000256" key="6">
    <source>
        <dbReference type="ARBA" id="ARBA00022692"/>
    </source>
</evidence>
<dbReference type="GO" id="GO:0005743">
    <property type="term" value="C:mitochondrial inner membrane"/>
    <property type="evidence" value="ECO:0007669"/>
    <property type="project" value="UniProtKB-SubCell"/>
</dbReference>
<evidence type="ECO:0000256" key="15">
    <source>
        <dbReference type="ARBA" id="ARBA00023136"/>
    </source>
</evidence>
<keyword evidence="6" id="KW-0812">Transmembrane</keyword>
<dbReference type="Gene3D" id="1.10.287.2900">
    <property type="match status" value="1"/>
</dbReference>
<feature type="compositionally biased region" description="Low complexity" evidence="20">
    <location>
        <begin position="289"/>
        <end position="302"/>
    </location>
</feature>
<evidence type="ECO:0000256" key="17">
    <source>
        <dbReference type="ARBA" id="ARBA00023284"/>
    </source>
</evidence>
<dbReference type="GO" id="GO:0045041">
    <property type="term" value="P:protein import into mitochondrial intermembrane space"/>
    <property type="evidence" value="ECO:0007669"/>
    <property type="project" value="InterPro"/>
</dbReference>
<comment type="function">
    <text evidence="18">Required for the import and folding of small cysteine-containing proteins (small Tim) in the mitochondrial intermembrane space (IMS). Forms a redox cycle with ERV1 that involves a disulfide relay system. Precursor proteins to be imported into the IMS are translocated in their reduced form into the mitochondria. The oxidized form of MIA40 forms a transient intermolecular disulfide bridge with the reduced precursor protein, resulting in oxidation of the precursor protein that now contains an intramolecular disulfide bond and is able to undergo folding in the IMS.</text>
</comment>
<keyword evidence="15" id="KW-0472">Membrane</keyword>
<keyword evidence="12" id="KW-0560">Oxidoreductase</keyword>
<evidence type="ECO:0000256" key="3">
    <source>
        <dbReference type="ARBA" id="ARBA00004164"/>
    </source>
</evidence>
<dbReference type="PROSITE" id="PS51808">
    <property type="entry name" value="CHCH"/>
    <property type="match status" value="1"/>
</dbReference>
<evidence type="ECO:0000256" key="9">
    <source>
        <dbReference type="ARBA" id="ARBA00022946"/>
    </source>
</evidence>
<evidence type="ECO:0000256" key="11">
    <source>
        <dbReference type="ARBA" id="ARBA00022989"/>
    </source>
</evidence>
<evidence type="ECO:0000256" key="1">
    <source>
        <dbReference type="ARBA" id="ARBA00001947"/>
    </source>
</evidence>
<feature type="domain" description="CHCH" evidence="21">
    <location>
        <begin position="208"/>
        <end position="244"/>
    </location>
</feature>
<evidence type="ECO:0000256" key="10">
    <source>
        <dbReference type="ARBA" id="ARBA00022968"/>
    </source>
</evidence>
<comment type="cofactor">
    <cofactor evidence="1">
        <name>Zn(2+)</name>
        <dbReference type="ChEBI" id="CHEBI:29105"/>
    </cofactor>
</comment>
<keyword evidence="10" id="KW-0735">Signal-anchor</keyword>
<keyword evidence="8" id="KW-0653">Protein transport</keyword>
<dbReference type="GO" id="GO:0015035">
    <property type="term" value="F:protein-disulfide reductase activity"/>
    <property type="evidence" value="ECO:0007669"/>
    <property type="project" value="InterPro"/>
</dbReference>
<keyword evidence="9" id="KW-0809">Transit peptide</keyword>
<evidence type="ECO:0000256" key="12">
    <source>
        <dbReference type="ARBA" id="ARBA00023002"/>
    </source>
</evidence>
<feature type="compositionally biased region" description="Polar residues" evidence="20">
    <location>
        <begin position="277"/>
        <end position="288"/>
    </location>
</feature>